<evidence type="ECO:0000259" key="2">
    <source>
        <dbReference type="Pfam" id="PF13472"/>
    </source>
</evidence>
<keyword evidence="4" id="KW-1185">Reference proteome</keyword>
<accession>A0A4S4BNN2</accession>
<organism evidence="3 4">
    <name type="scientific">Cohnella fermenti</name>
    <dbReference type="NCBI Taxonomy" id="2565925"/>
    <lineage>
        <taxon>Bacteria</taxon>
        <taxon>Bacillati</taxon>
        <taxon>Bacillota</taxon>
        <taxon>Bacilli</taxon>
        <taxon>Bacillales</taxon>
        <taxon>Paenibacillaceae</taxon>
        <taxon>Cohnella</taxon>
    </lineage>
</organism>
<feature type="region of interest" description="Disordered" evidence="1">
    <location>
        <begin position="246"/>
        <end position="267"/>
    </location>
</feature>
<name>A0A4S4BNN2_9BACL</name>
<dbReference type="Gene3D" id="3.40.50.1110">
    <property type="entry name" value="SGNH hydrolase"/>
    <property type="match status" value="1"/>
</dbReference>
<dbReference type="InterPro" id="IPR036514">
    <property type="entry name" value="SGNH_hydro_sf"/>
</dbReference>
<dbReference type="SUPFAM" id="SSF52266">
    <property type="entry name" value="SGNH hydrolase"/>
    <property type="match status" value="1"/>
</dbReference>
<sequence>MEVHDMFGEKAAIPSGATIVFLGDSITDDGTYISYLDAHFHIHRPEVRLNLINLGVSSETASGLSEPAHPFPRPCIFDRLDRALAESEPDIVVVCYGMNDGIYYPLGEERFEAYRAGMRRLLRTIRASGAQAIAVTPPPFDPVSFERAAERLRPADAAEFSYDKPYEDYESVLKAYAEWVMTLDESRADGVVNIHDPMLAWIREARAADPGCRTGDGIHPNAQGHRVIARTLLAGLFGETAAEAPADGAPVDAAPADEAGPVGAAADRDAAVGGTAAYPLVWERHRLLSAAWKEHVGHTNVTKAPNALPLAEAQARAIELEERIRELVAAGRAE</sequence>
<gene>
    <name evidence="3" type="ORF">E6C55_26285</name>
</gene>
<dbReference type="AlphaFoldDB" id="A0A4S4BNN2"/>
<dbReference type="Pfam" id="PF13472">
    <property type="entry name" value="Lipase_GDSL_2"/>
    <property type="match status" value="1"/>
</dbReference>
<dbReference type="PANTHER" id="PTHR30383">
    <property type="entry name" value="THIOESTERASE 1/PROTEASE 1/LYSOPHOSPHOLIPASE L1"/>
    <property type="match status" value="1"/>
</dbReference>
<dbReference type="InterPro" id="IPR051532">
    <property type="entry name" value="Ester_Hydrolysis_Enzymes"/>
</dbReference>
<dbReference type="GO" id="GO:0004622">
    <property type="term" value="F:phosphatidylcholine lysophospholipase activity"/>
    <property type="evidence" value="ECO:0007669"/>
    <property type="project" value="TreeGrafter"/>
</dbReference>
<dbReference type="PANTHER" id="PTHR30383:SF5">
    <property type="entry name" value="SGNH HYDROLASE-TYPE ESTERASE DOMAIN-CONTAINING PROTEIN"/>
    <property type="match status" value="1"/>
</dbReference>
<evidence type="ECO:0000256" key="1">
    <source>
        <dbReference type="SAM" id="MobiDB-lite"/>
    </source>
</evidence>
<dbReference type="EMBL" id="SSOB01000044">
    <property type="protein sequence ID" value="THF74138.1"/>
    <property type="molecule type" value="Genomic_DNA"/>
</dbReference>
<dbReference type="InterPro" id="IPR013830">
    <property type="entry name" value="SGNH_hydro"/>
</dbReference>
<dbReference type="Proteomes" id="UP000310636">
    <property type="component" value="Unassembled WGS sequence"/>
</dbReference>
<evidence type="ECO:0000313" key="3">
    <source>
        <dbReference type="EMBL" id="THF74138.1"/>
    </source>
</evidence>
<reference evidence="3 4" key="1">
    <citation type="submission" date="2019-04" db="EMBL/GenBank/DDBJ databases">
        <title>Cohnella sp. nov. isolated from preserved vegetables.</title>
        <authorList>
            <person name="Lin S.-Y."/>
            <person name="Hung M.-H."/>
            <person name="Young C.-C."/>
        </authorList>
    </citation>
    <scope>NUCLEOTIDE SEQUENCE [LARGE SCALE GENOMIC DNA]</scope>
    <source>
        <strain evidence="3 4">CC-MHH1044</strain>
    </source>
</reference>
<comment type="caution">
    <text evidence="3">The sequence shown here is derived from an EMBL/GenBank/DDBJ whole genome shotgun (WGS) entry which is preliminary data.</text>
</comment>
<proteinExistence type="predicted"/>
<dbReference type="CDD" id="cd01834">
    <property type="entry name" value="SGNH_hydrolase_like_2"/>
    <property type="match status" value="1"/>
</dbReference>
<dbReference type="OrthoDB" id="2513075at2"/>
<evidence type="ECO:0000313" key="4">
    <source>
        <dbReference type="Proteomes" id="UP000310636"/>
    </source>
</evidence>
<feature type="domain" description="SGNH hydrolase-type esterase" evidence="2">
    <location>
        <begin position="21"/>
        <end position="227"/>
    </location>
</feature>
<protein>
    <recommendedName>
        <fullName evidence="2">SGNH hydrolase-type esterase domain-containing protein</fullName>
    </recommendedName>
</protein>